<reference evidence="1" key="1">
    <citation type="submission" date="2014-11" db="EMBL/GenBank/DDBJ databases">
        <authorList>
            <person name="Amaro Gonzalez C."/>
        </authorList>
    </citation>
    <scope>NUCLEOTIDE SEQUENCE</scope>
</reference>
<accession>A0A0E9QD30</accession>
<dbReference type="EMBL" id="GBXM01087453">
    <property type="protein sequence ID" value="JAH21124.1"/>
    <property type="molecule type" value="Transcribed_RNA"/>
</dbReference>
<proteinExistence type="predicted"/>
<reference evidence="1" key="2">
    <citation type="journal article" date="2015" name="Fish Shellfish Immunol.">
        <title>Early steps in the European eel (Anguilla anguilla)-Vibrio vulnificus interaction in the gills: Role of the RtxA13 toxin.</title>
        <authorList>
            <person name="Callol A."/>
            <person name="Pajuelo D."/>
            <person name="Ebbesson L."/>
            <person name="Teles M."/>
            <person name="MacKenzie S."/>
            <person name="Amaro C."/>
        </authorList>
    </citation>
    <scope>NUCLEOTIDE SEQUENCE</scope>
</reference>
<dbReference type="EMBL" id="GBXM01094170">
    <property type="protein sequence ID" value="JAH14407.1"/>
    <property type="molecule type" value="Transcribed_RNA"/>
</dbReference>
<dbReference type="AlphaFoldDB" id="A0A0E9QD30"/>
<organism evidence="1">
    <name type="scientific">Anguilla anguilla</name>
    <name type="common">European freshwater eel</name>
    <name type="synonym">Muraena anguilla</name>
    <dbReference type="NCBI Taxonomy" id="7936"/>
    <lineage>
        <taxon>Eukaryota</taxon>
        <taxon>Metazoa</taxon>
        <taxon>Chordata</taxon>
        <taxon>Craniata</taxon>
        <taxon>Vertebrata</taxon>
        <taxon>Euteleostomi</taxon>
        <taxon>Actinopterygii</taxon>
        <taxon>Neopterygii</taxon>
        <taxon>Teleostei</taxon>
        <taxon>Anguilliformes</taxon>
        <taxon>Anguillidae</taxon>
        <taxon>Anguilla</taxon>
    </lineage>
</organism>
<name>A0A0E9QD30_ANGAN</name>
<evidence type="ECO:0000313" key="1">
    <source>
        <dbReference type="EMBL" id="JAH14407.1"/>
    </source>
</evidence>
<sequence>MSETHGNMLVLFSKRAMQIRL</sequence>
<protein>
    <submittedName>
        <fullName evidence="1">Uncharacterized protein</fullName>
    </submittedName>
</protein>